<dbReference type="InterPro" id="IPR046347">
    <property type="entry name" value="bZIP_sf"/>
</dbReference>
<dbReference type="PANTHER" id="PTHR46391:SF20">
    <property type="entry name" value="BASIC LEUCINE ZIPPER 61"/>
    <property type="match status" value="1"/>
</dbReference>
<keyword evidence="1" id="KW-0805">Transcription regulation</keyword>
<keyword evidence="3" id="KW-0539">Nucleus</keyword>
<name>A0AAV3RZW3_LITER</name>
<dbReference type="AlphaFoldDB" id="A0AAV3RZW3"/>
<dbReference type="PANTHER" id="PTHR46391">
    <property type="entry name" value="BASIC LEUCINE ZIPPER 34"/>
    <property type="match status" value="1"/>
</dbReference>
<dbReference type="GO" id="GO:0045893">
    <property type="term" value="P:positive regulation of DNA-templated transcription"/>
    <property type="evidence" value="ECO:0007669"/>
    <property type="project" value="TreeGrafter"/>
</dbReference>
<keyword evidence="2" id="KW-0804">Transcription</keyword>
<feature type="region of interest" description="Disordered" evidence="4">
    <location>
        <begin position="78"/>
        <end position="97"/>
    </location>
</feature>
<feature type="region of interest" description="Disordered" evidence="4">
    <location>
        <begin position="119"/>
        <end position="153"/>
    </location>
</feature>
<dbReference type="GO" id="GO:0003677">
    <property type="term" value="F:DNA binding"/>
    <property type="evidence" value="ECO:0007669"/>
    <property type="project" value="TreeGrafter"/>
</dbReference>
<dbReference type="InterPro" id="IPR044759">
    <property type="entry name" value="bZIP_RF2"/>
</dbReference>
<dbReference type="Pfam" id="PF00170">
    <property type="entry name" value="bZIP_1"/>
    <property type="match status" value="1"/>
</dbReference>
<dbReference type="InterPro" id="IPR052483">
    <property type="entry name" value="bZIP_transcription_regulators"/>
</dbReference>
<proteinExistence type="predicted"/>
<evidence type="ECO:0000256" key="4">
    <source>
        <dbReference type="SAM" id="MobiDB-lite"/>
    </source>
</evidence>
<dbReference type="PROSITE" id="PS00036">
    <property type="entry name" value="BZIP_BASIC"/>
    <property type="match status" value="1"/>
</dbReference>
<gene>
    <name evidence="6" type="ORF">LIER_32489</name>
</gene>
<dbReference type="SMART" id="SM00338">
    <property type="entry name" value="BRLZ"/>
    <property type="match status" value="1"/>
</dbReference>
<evidence type="ECO:0000313" key="7">
    <source>
        <dbReference type="Proteomes" id="UP001454036"/>
    </source>
</evidence>
<dbReference type="SUPFAM" id="SSF57959">
    <property type="entry name" value="Leucine zipper domain"/>
    <property type="match status" value="1"/>
</dbReference>
<dbReference type="Proteomes" id="UP001454036">
    <property type="component" value="Unassembled WGS sequence"/>
</dbReference>
<keyword evidence="7" id="KW-1185">Reference proteome</keyword>
<sequence>MTQLPPKAPNMGPNWGDLNQQRFPSVDECLGMSQNISNNNSSSSSWMDEFLDFSSSKRGCHRRSISDSMAFLEIMPTEEEESRRIMSSADNLTGSSDLDRFDDEQLMSMFNDSLPIAPNLHLSNSSNPSSPSDHNSTINEDNNINGDDDNDDDQQIMLKKHLKCEPHHEEVVESSCKTQASLHQLATQDINSNDKIVDPKRIKRILANRQSAQRSRVRKLHYVSELERSVTSLQSEVSVLSPRVAFLDHQRMLLTVDNGVLKQRLAALAQDKIFKDAHQESLKREIERLRQVYYQQNLKKMESDNNVQMRSEAVSPMHMDTNCPLEKEQLAN</sequence>
<dbReference type="GO" id="GO:0005634">
    <property type="term" value="C:nucleus"/>
    <property type="evidence" value="ECO:0007669"/>
    <property type="project" value="UniProtKB-ARBA"/>
</dbReference>
<comment type="caution">
    <text evidence="6">The sequence shown here is derived from an EMBL/GenBank/DDBJ whole genome shotgun (WGS) entry which is preliminary data.</text>
</comment>
<dbReference type="FunFam" id="1.20.5.170:FF:000086">
    <property type="entry name" value="Transcription factor VIP1"/>
    <property type="match status" value="1"/>
</dbReference>
<dbReference type="InterPro" id="IPR004827">
    <property type="entry name" value="bZIP"/>
</dbReference>
<feature type="compositionally biased region" description="Low complexity" evidence="4">
    <location>
        <begin position="119"/>
        <end position="145"/>
    </location>
</feature>
<dbReference type="CDD" id="cd14703">
    <property type="entry name" value="bZIP_plant_RF2"/>
    <property type="match status" value="1"/>
</dbReference>
<evidence type="ECO:0000313" key="6">
    <source>
        <dbReference type="EMBL" id="GAA0185201.1"/>
    </source>
</evidence>
<evidence type="ECO:0000256" key="1">
    <source>
        <dbReference type="ARBA" id="ARBA00023015"/>
    </source>
</evidence>
<evidence type="ECO:0000259" key="5">
    <source>
        <dbReference type="PROSITE" id="PS50217"/>
    </source>
</evidence>
<evidence type="ECO:0000256" key="3">
    <source>
        <dbReference type="ARBA" id="ARBA00023242"/>
    </source>
</evidence>
<organism evidence="6 7">
    <name type="scientific">Lithospermum erythrorhizon</name>
    <name type="common">Purple gromwell</name>
    <name type="synonym">Lithospermum officinale var. erythrorhizon</name>
    <dbReference type="NCBI Taxonomy" id="34254"/>
    <lineage>
        <taxon>Eukaryota</taxon>
        <taxon>Viridiplantae</taxon>
        <taxon>Streptophyta</taxon>
        <taxon>Embryophyta</taxon>
        <taxon>Tracheophyta</taxon>
        <taxon>Spermatophyta</taxon>
        <taxon>Magnoliopsida</taxon>
        <taxon>eudicotyledons</taxon>
        <taxon>Gunneridae</taxon>
        <taxon>Pentapetalae</taxon>
        <taxon>asterids</taxon>
        <taxon>lamiids</taxon>
        <taxon>Boraginales</taxon>
        <taxon>Boraginaceae</taxon>
        <taxon>Boraginoideae</taxon>
        <taxon>Lithospermeae</taxon>
        <taxon>Lithospermum</taxon>
    </lineage>
</organism>
<protein>
    <submittedName>
        <fullName evidence="6">Basic leucine zipper transcription factor</fullName>
    </submittedName>
</protein>
<reference evidence="6 7" key="1">
    <citation type="submission" date="2024-01" db="EMBL/GenBank/DDBJ databases">
        <title>The complete chloroplast genome sequence of Lithospermum erythrorhizon: insights into the phylogenetic relationship among Boraginaceae species and the maternal lineages of purple gromwells.</title>
        <authorList>
            <person name="Okada T."/>
            <person name="Watanabe K."/>
        </authorList>
    </citation>
    <scope>NUCLEOTIDE SEQUENCE [LARGE SCALE GENOMIC DNA]</scope>
</reference>
<evidence type="ECO:0000256" key="2">
    <source>
        <dbReference type="ARBA" id="ARBA00023163"/>
    </source>
</evidence>
<dbReference type="GO" id="GO:0003700">
    <property type="term" value="F:DNA-binding transcription factor activity"/>
    <property type="evidence" value="ECO:0007669"/>
    <property type="project" value="InterPro"/>
</dbReference>
<dbReference type="PROSITE" id="PS50217">
    <property type="entry name" value="BZIP"/>
    <property type="match status" value="1"/>
</dbReference>
<accession>A0AAV3RZW3</accession>
<dbReference type="Gene3D" id="1.20.5.170">
    <property type="match status" value="1"/>
</dbReference>
<feature type="domain" description="BZIP" evidence="5">
    <location>
        <begin position="198"/>
        <end position="250"/>
    </location>
</feature>
<dbReference type="EMBL" id="BAABME010012517">
    <property type="protein sequence ID" value="GAA0185201.1"/>
    <property type="molecule type" value="Genomic_DNA"/>
</dbReference>